<evidence type="ECO:0000259" key="5">
    <source>
        <dbReference type="PROSITE" id="PS51666"/>
    </source>
</evidence>
<keyword evidence="2 3" id="KW-0539">Nucleus</keyword>
<keyword evidence="3" id="KW-0804">Transcription</keyword>
<sequence length="69" mass="7065">MSGGGGSSLAGGPGGSGRRGGLCGSPFTAAQWQVLEHQTMMFKYLKAGLQVPPDLLAPVHRSLVDLPIC</sequence>
<dbReference type="EMBL" id="MTKT01000281">
    <property type="protein sequence ID" value="OWM91505.1"/>
    <property type="molecule type" value="Genomic_DNA"/>
</dbReference>
<keyword evidence="3" id="KW-0805">Transcription regulation</keyword>
<protein>
    <recommendedName>
        <fullName evidence="3">Growth-regulating factor</fullName>
    </recommendedName>
</protein>
<reference evidence="7 9" key="3">
    <citation type="submission" date="2017-11" db="EMBL/GenBank/DDBJ databases">
        <title>De-novo sequencing of pomegranate (Punica granatum L.) genome.</title>
        <authorList>
            <person name="Akparov Z."/>
            <person name="Amiraslanov A."/>
            <person name="Hajiyeva S."/>
            <person name="Abbasov M."/>
            <person name="Kaur K."/>
            <person name="Hamwieh A."/>
            <person name="Solovyev V."/>
            <person name="Salamov A."/>
            <person name="Braich B."/>
            <person name="Kosarev P."/>
            <person name="Mahmoud A."/>
            <person name="Hajiyev E."/>
            <person name="Babayeva S."/>
            <person name="Izzatullayeva V."/>
            <person name="Mammadov A."/>
            <person name="Mammadov A."/>
            <person name="Sharifova S."/>
            <person name="Ojaghi J."/>
            <person name="Eynullazada K."/>
            <person name="Bayramov B."/>
            <person name="Abdulazimova A."/>
            <person name="Shahmuradov I."/>
        </authorList>
    </citation>
    <scope>NUCLEOTIDE SEQUENCE [LARGE SCALE GENOMIC DNA]</scope>
    <source>
        <strain evidence="7">AG2017</strain>
        <strain evidence="9">cv. AG2017</strain>
        <tissue evidence="7">Leaf</tissue>
    </source>
</reference>
<evidence type="ECO:0000313" key="7">
    <source>
        <dbReference type="EMBL" id="PKI66132.1"/>
    </source>
</evidence>
<dbReference type="GO" id="GO:0048731">
    <property type="term" value="P:system development"/>
    <property type="evidence" value="ECO:0007669"/>
    <property type="project" value="UniProtKB-ARBA"/>
</dbReference>
<comment type="domain">
    <text evidence="3">The QLQ domain and WRC domain may be involved in protein-protein interaction and DNA-binding, respectively.</text>
</comment>
<evidence type="ECO:0000313" key="6">
    <source>
        <dbReference type="EMBL" id="OWM91505.1"/>
    </source>
</evidence>
<evidence type="ECO:0000256" key="4">
    <source>
        <dbReference type="SAM" id="MobiDB-lite"/>
    </source>
</evidence>
<dbReference type="PANTHER" id="PTHR31602">
    <property type="entry name" value="GROWTH-REGULATING FACTOR 5"/>
    <property type="match status" value="1"/>
</dbReference>
<dbReference type="InterPro" id="IPR031137">
    <property type="entry name" value="GRF"/>
</dbReference>
<organism evidence="6 8">
    <name type="scientific">Punica granatum</name>
    <name type="common">Pomegranate</name>
    <dbReference type="NCBI Taxonomy" id="22663"/>
    <lineage>
        <taxon>Eukaryota</taxon>
        <taxon>Viridiplantae</taxon>
        <taxon>Streptophyta</taxon>
        <taxon>Embryophyta</taxon>
        <taxon>Tracheophyta</taxon>
        <taxon>Spermatophyta</taxon>
        <taxon>Magnoliopsida</taxon>
        <taxon>eudicotyledons</taxon>
        <taxon>Gunneridae</taxon>
        <taxon>Pentapetalae</taxon>
        <taxon>rosids</taxon>
        <taxon>malvids</taxon>
        <taxon>Myrtales</taxon>
        <taxon>Lythraceae</taxon>
        <taxon>Punica</taxon>
    </lineage>
</organism>
<proteinExistence type="inferred from homology"/>
<reference evidence="8" key="1">
    <citation type="journal article" date="2017" name="Plant J.">
        <title>The pomegranate (Punica granatum L.) genome and the genomics of punicalagin biosynthesis.</title>
        <authorList>
            <person name="Qin G."/>
            <person name="Xu C."/>
            <person name="Ming R."/>
            <person name="Tang H."/>
            <person name="Guyot R."/>
            <person name="Kramer E.M."/>
            <person name="Hu Y."/>
            <person name="Yi X."/>
            <person name="Qi Y."/>
            <person name="Xu X."/>
            <person name="Gao Z."/>
            <person name="Pan H."/>
            <person name="Jian J."/>
            <person name="Tian Y."/>
            <person name="Yue Z."/>
            <person name="Xu Y."/>
        </authorList>
    </citation>
    <scope>NUCLEOTIDE SEQUENCE [LARGE SCALE GENOMIC DNA]</scope>
    <source>
        <strain evidence="8">cv. Dabenzi</strain>
    </source>
</reference>
<dbReference type="InterPro" id="IPR014978">
    <property type="entry name" value="Gln-Leu-Gln_QLQ"/>
</dbReference>
<dbReference type="Proteomes" id="UP000197138">
    <property type="component" value="Unassembled WGS sequence"/>
</dbReference>
<feature type="domain" description="QLQ" evidence="5">
    <location>
        <begin position="26"/>
        <end position="61"/>
    </location>
</feature>
<reference evidence="6" key="2">
    <citation type="submission" date="2017-06" db="EMBL/GenBank/DDBJ databases">
        <title>The pomegranate genome and the genomics of punicalagin biosynthesis.</title>
        <authorList>
            <person name="Xu C."/>
        </authorList>
    </citation>
    <scope>NUCLEOTIDE SEQUENCE [LARGE SCALE GENOMIC DNA]</scope>
    <source>
        <tissue evidence="6">Fresh leaf</tissue>
    </source>
</reference>
<dbReference type="SMART" id="SM00951">
    <property type="entry name" value="QLQ"/>
    <property type="match status" value="1"/>
</dbReference>
<evidence type="ECO:0000256" key="3">
    <source>
        <dbReference type="RuleBase" id="RU367127"/>
    </source>
</evidence>
<dbReference type="GO" id="GO:0006355">
    <property type="term" value="P:regulation of DNA-templated transcription"/>
    <property type="evidence" value="ECO:0007669"/>
    <property type="project" value="InterPro"/>
</dbReference>
<dbReference type="Proteomes" id="UP000233551">
    <property type="component" value="Unassembled WGS sequence"/>
</dbReference>
<comment type="function">
    <text evidence="3">Transcription activator.</text>
</comment>
<comment type="similarity">
    <text evidence="3">Belongs to the GRF family.</text>
</comment>
<feature type="region of interest" description="Disordered" evidence="4">
    <location>
        <begin position="1"/>
        <end position="22"/>
    </location>
</feature>
<dbReference type="GO" id="GO:0006351">
    <property type="term" value="P:DNA-templated transcription"/>
    <property type="evidence" value="ECO:0007669"/>
    <property type="project" value="UniProtKB-UniRule"/>
</dbReference>
<gene>
    <name evidence="6" type="ORF">CDL15_Pgr017423</name>
    <name evidence="7" type="ORF">CRG98_013490</name>
</gene>
<dbReference type="EMBL" id="PGOL01000689">
    <property type="protein sequence ID" value="PKI66132.1"/>
    <property type="molecule type" value="Genomic_DNA"/>
</dbReference>
<dbReference type="PANTHER" id="PTHR31602:SF105">
    <property type="entry name" value="GROWTH-REGULATING FACTOR"/>
    <property type="match status" value="1"/>
</dbReference>
<evidence type="ECO:0000256" key="1">
    <source>
        <dbReference type="ARBA" id="ARBA00004123"/>
    </source>
</evidence>
<dbReference type="GO" id="GO:0005524">
    <property type="term" value="F:ATP binding"/>
    <property type="evidence" value="ECO:0007669"/>
    <property type="project" value="UniProtKB-UniRule"/>
</dbReference>
<accession>A0A218Y2I3</accession>
<evidence type="ECO:0000313" key="9">
    <source>
        <dbReference type="Proteomes" id="UP000233551"/>
    </source>
</evidence>
<dbReference type="STRING" id="22663.A0A218Y2I3"/>
<comment type="caution">
    <text evidence="6">The sequence shown here is derived from an EMBL/GenBank/DDBJ whole genome shotgun (WGS) entry which is preliminary data.</text>
</comment>
<dbReference type="GO" id="GO:0005634">
    <property type="term" value="C:nucleus"/>
    <property type="evidence" value="ECO:0007669"/>
    <property type="project" value="UniProtKB-SubCell"/>
</dbReference>
<comment type="subcellular location">
    <subcellularLocation>
        <location evidence="1 3">Nucleus</location>
    </subcellularLocation>
</comment>
<evidence type="ECO:0000256" key="2">
    <source>
        <dbReference type="ARBA" id="ARBA00023242"/>
    </source>
</evidence>
<dbReference type="AlphaFoldDB" id="A0A218Y2I3"/>
<keyword evidence="9" id="KW-1185">Reference proteome</keyword>
<name>A0A218Y2I3_PUNGR</name>
<dbReference type="Pfam" id="PF08880">
    <property type="entry name" value="QLQ"/>
    <property type="match status" value="1"/>
</dbReference>
<evidence type="ECO:0000313" key="8">
    <source>
        <dbReference type="Proteomes" id="UP000197138"/>
    </source>
</evidence>
<dbReference type="PROSITE" id="PS51666">
    <property type="entry name" value="QLQ"/>
    <property type="match status" value="1"/>
</dbReference>
<keyword evidence="3" id="KW-0010">Activator</keyword>